<dbReference type="GO" id="GO:0006397">
    <property type="term" value="P:mRNA processing"/>
    <property type="evidence" value="ECO:0007669"/>
    <property type="project" value="UniProtKB-KW"/>
</dbReference>
<dbReference type="AlphaFoldDB" id="A0AAE9EET4"/>
<evidence type="ECO:0000313" key="8">
    <source>
        <dbReference type="Proteomes" id="UP000829354"/>
    </source>
</evidence>
<dbReference type="InterPro" id="IPR008409">
    <property type="entry name" value="SPF27"/>
</dbReference>
<evidence type="ECO:0000256" key="4">
    <source>
        <dbReference type="ARBA" id="ARBA00023187"/>
    </source>
</evidence>
<dbReference type="PANTHER" id="PTHR13296">
    <property type="entry name" value="BCAS2 PROTEIN"/>
    <property type="match status" value="1"/>
</dbReference>
<organism evidence="7 8">
    <name type="scientific">Caenorhabditis briggsae</name>
    <dbReference type="NCBI Taxonomy" id="6238"/>
    <lineage>
        <taxon>Eukaryota</taxon>
        <taxon>Metazoa</taxon>
        <taxon>Ecdysozoa</taxon>
        <taxon>Nematoda</taxon>
        <taxon>Chromadorea</taxon>
        <taxon>Rhabditida</taxon>
        <taxon>Rhabditina</taxon>
        <taxon>Rhabditomorpha</taxon>
        <taxon>Rhabditoidea</taxon>
        <taxon>Rhabditidae</taxon>
        <taxon>Peloderinae</taxon>
        <taxon>Caenorhabditis</taxon>
    </lineage>
</organism>
<dbReference type="GO" id="GO:0005681">
    <property type="term" value="C:spliceosomal complex"/>
    <property type="evidence" value="ECO:0007669"/>
    <property type="project" value="UniProtKB-KW"/>
</dbReference>
<gene>
    <name evidence="7" type="ORF">L5515_003419</name>
</gene>
<keyword evidence="5" id="KW-0539">Nucleus</keyword>
<evidence type="ECO:0000256" key="5">
    <source>
        <dbReference type="ARBA" id="ARBA00023242"/>
    </source>
</evidence>
<protein>
    <recommendedName>
        <fullName evidence="9">Pre-mRNA-splicing factor SPF27</fullName>
    </recommendedName>
</protein>
<dbReference type="PANTHER" id="PTHR13296:SF1">
    <property type="entry name" value="PRE-MRNA-SPLICING FACTOR SPF27"/>
    <property type="match status" value="1"/>
</dbReference>
<accession>A0AAE9EET4</accession>
<keyword evidence="4" id="KW-0508">mRNA splicing</keyword>
<evidence type="ECO:0000256" key="6">
    <source>
        <dbReference type="SAM" id="SignalP"/>
    </source>
</evidence>
<sequence>MARAPDICFLICLLAIGSIGIFGQTALPGANKSDVFHEGGDVSAIPNATAIEALQKFKGNNTIVSFYKALRELYLTNGFDKHVLFNGVILGQTIIPDFQWLELIRALENSFGDVKNGDVYFRRIEGMIKMNEPDALIHEPWLIKLVSMILEQSENSKNVAYSIRDLGVYLQDNGYPRVGYANGTFLRKAINDWTSLELSNEPYQANWTEHLLILHHTIGPENFNLIGDILEAQPWITKSGMCLKDEKYFKLYKNRLNAAISNADIGFKLLSGIQNAFENATAAAKEDTLLNRLVHADLNDSLDFPKSEKEDRNSRSNAEKSEIWSAINNEQAKAKFIETMKSSGIEELEKAKNAFIAGARLIKNLGGSVENAVKKCEEVVKLNGVFPETYESLNSAIQVLLKLNETGSPQGRPGYKYLFDMYFEGNSLGNIQLFRSSRFHSRELMLKLFDTIQKSVAEELLPIIQYIVNRQTPLSKFRTDVERLNDDHFFMNNLRLYFGGFAKSLPRGLQIREVLRNINGLCRFDEDLMDYAKSINAILKTNNIDNMIQLIKLSRDGLWLDVYDSLEHVYTMSVGPLDTFKGLESMIGTTGSYKEVFLAMQTILEFPETSKYTCKFVEQFFNGLENVTSVVEAFGVNTDEIRRQNKDVTFVNALIQLLKASGSRQALGDMIAFHGAYTTNPNATISALHIADMLVYFGSTGWN</sequence>
<dbReference type="GO" id="GO:0008380">
    <property type="term" value="P:RNA splicing"/>
    <property type="evidence" value="ECO:0007669"/>
    <property type="project" value="UniProtKB-KW"/>
</dbReference>
<dbReference type="Proteomes" id="UP000829354">
    <property type="component" value="Chromosome III"/>
</dbReference>
<reference evidence="7 8" key="1">
    <citation type="submission" date="2022-04" db="EMBL/GenBank/DDBJ databases">
        <title>Chromosome-level reference genomes for two strains of Caenorhabditis briggsae: an improved platform for comparative genomics.</title>
        <authorList>
            <person name="Stevens L."/>
            <person name="Andersen E."/>
        </authorList>
    </citation>
    <scope>NUCLEOTIDE SEQUENCE [LARGE SCALE GENOMIC DNA]</scope>
    <source>
        <strain evidence="7">VX34</strain>
        <tissue evidence="7">Whole-organism</tissue>
    </source>
</reference>
<comment type="subcellular location">
    <subcellularLocation>
        <location evidence="1">Nucleus</location>
    </subcellularLocation>
</comment>
<proteinExistence type="predicted"/>
<feature type="chain" id="PRO_5042246423" description="Pre-mRNA-splicing factor SPF27" evidence="6">
    <location>
        <begin position="24"/>
        <end position="703"/>
    </location>
</feature>
<evidence type="ECO:0000256" key="3">
    <source>
        <dbReference type="ARBA" id="ARBA00022728"/>
    </source>
</evidence>
<keyword evidence="8" id="KW-1185">Reference proteome</keyword>
<keyword evidence="3" id="KW-0747">Spliceosome</keyword>
<evidence type="ECO:0000313" key="7">
    <source>
        <dbReference type="EMBL" id="UMM21967.1"/>
    </source>
</evidence>
<keyword evidence="6" id="KW-0732">Signal</keyword>
<name>A0AAE9EET4_CAEBR</name>
<evidence type="ECO:0008006" key="9">
    <source>
        <dbReference type="Google" id="ProtNLM"/>
    </source>
</evidence>
<dbReference type="EMBL" id="CP092622">
    <property type="protein sequence ID" value="UMM21967.1"/>
    <property type="molecule type" value="Genomic_DNA"/>
</dbReference>
<feature type="signal peptide" evidence="6">
    <location>
        <begin position="1"/>
        <end position="23"/>
    </location>
</feature>
<keyword evidence="2" id="KW-0507">mRNA processing</keyword>
<evidence type="ECO:0000256" key="1">
    <source>
        <dbReference type="ARBA" id="ARBA00004123"/>
    </source>
</evidence>
<evidence type="ECO:0000256" key="2">
    <source>
        <dbReference type="ARBA" id="ARBA00022664"/>
    </source>
</evidence>